<dbReference type="AlphaFoldDB" id="A0A1B2J5R8"/>
<evidence type="ECO:0000256" key="4">
    <source>
        <dbReference type="ARBA" id="ARBA00023136"/>
    </source>
</evidence>
<dbReference type="PANTHER" id="PTHR13315">
    <property type="entry name" value="METALLO PHOSPHOESTERASE RELATED"/>
    <property type="match status" value="1"/>
</dbReference>
<evidence type="ECO:0000313" key="7">
    <source>
        <dbReference type="EMBL" id="ANZ73317.1"/>
    </source>
</evidence>
<dbReference type="PANTHER" id="PTHR13315:SF4">
    <property type="entry name" value="METALLOPHOSPHOESTERASE, ISOFORM E"/>
    <property type="match status" value="1"/>
</dbReference>
<sequence length="460" mass="52728">MGLRTRASSTLRNVDVLLLLLAWCAVFWFHQTYIPRKVIEQCSFHQSNSTSFTVLMIADPQLIDNHTYPGRNKILLGLSKHTVDTYLTRNFKHLISSLHPDSVMFVGDLMDNGRSSEDTYYEREYSRFKNIFPDSDSYEMLTNVPGNHDVGWANGVKKHAVGRFNMHFGESNAVITRGNHEFIFLDSLSLSNTEDESIYGPSRHFMQEFKNRQKDKPRILLTHVPLFRDPDIDCGPMREGGKFPLTQGYQYQTVLDNGLSEEILASFKPDLILTGDDHDYCEYNHEYHVNETSYVAKEITVKSISMAMGIQQPAVELLTLQDKKLYFSICHLERPYREVITYVLLAALTVVIIFFWNNSHIRGRRYQPLANRSIRNKLANYVKGIEVDNFGPATTILVGQTDQETPASNNFATSWWNLKHHTRAPIGTSLFTKLNFGVFIKKCVIMSLCVAILYINMVGI</sequence>
<dbReference type="Pfam" id="PF00149">
    <property type="entry name" value="Metallophos"/>
    <property type="match status" value="1"/>
</dbReference>
<keyword evidence="4 5" id="KW-0472">Membrane</keyword>
<dbReference type="InterPro" id="IPR033308">
    <property type="entry name" value="PGAP5/Cdc1/Ted1"/>
</dbReference>
<name>A0A1B2J5R8_PICPA</name>
<evidence type="ECO:0000256" key="2">
    <source>
        <dbReference type="ARBA" id="ARBA00022692"/>
    </source>
</evidence>
<reference evidence="7 8" key="1">
    <citation type="submission" date="2016-02" db="EMBL/GenBank/DDBJ databases">
        <title>Comparative genomic and transcriptomic foundation for Pichia pastoris.</title>
        <authorList>
            <person name="Love K.R."/>
            <person name="Shah K.A."/>
            <person name="Whittaker C.A."/>
            <person name="Wu J."/>
            <person name="Bartlett M.C."/>
            <person name="Ma D."/>
            <person name="Leeson R.L."/>
            <person name="Priest M."/>
            <person name="Young S.K."/>
            <person name="Love J.C."/>
        </authorList>
    </citation>
    <scope>NUCLEOTIDE SEQUENCE [LARGE SCALE GENOMIC DNA]</scope>
    <source>
        <strain evidence="7 8">ATCC 28485</strain>
    </source>
</reference>
<feature type="transmembrane region" description="Helical" evidence="5">
    <location>
        <begin position="339"/>
        <end position="356"/>
    </location>
</feature>
<evidence type="ECO:0000256" key="3">
    <source>
        <dbReference type="ARBA" id="ARBA00022989"/>
    </source>
</evidence>
<feature type="domain" description="Calcineurin-like phosphoesterase" evidence="6">
    <location>
        <begin position="86"/>
        <end position="280"/>
    </location>
</feature>
<dbReference type="GO" id="GO:0016020">
    <property type="term" value="C:membrane"/>
    <property type="evidence" value="ECO:0007669"/>
    <property type="project" value="UniProtKB-SubCell"/>
</dbReference>
<dbReference type="GO" id="GO:0005783">
    <property type="term" value="C:endoplasmic reticulum"/>
    <property type="evidence" value="ECO:0007669"/>
    <property type="project" value="TreeGrafter"/>
</dbReference>
<feature type="transmembrane region" description="Helical" evidence="5">
    <location>
        <begin position="439"/>
        <end position="457"/>
    </location>
</feature>
<dbReference type="EMBL" id="CP014584">
    <property type="protein sequence ID" value="ANZ73317.1"/>
    <property type="molecule type" value="Genomic_DNA"/>
</dbReference>
<dbReference type="InterPro" id="IPR029052">
    <property type="entry name" value="Metallo-depent_PP-like"/>
</dbReference>
<dbReference type="InterPro" id="IPR004843">
    <property type="entry name" value="Calcineurin-like_PHP"/>
</dbReference>
<gene>
    <name evidence="7" type="ORF">ATY40_BA7500450</name>
</gene>
<proteinExistence type="predicted"/>
<dbReference type="SUPFAM" id="SSF56300">
    <property type="entry name" value="Metallo-dependent phosphatases"/>
    <property type="match status" value="1"/>
</dbReference>
<keyword evidence="2 5" id="KW-0812">Transmembrane</keyword>
<dbReference type="Proteomes" id="UP000094565">
    <property type="component" value="Chromosome 1"/>
</dbReference>
<keyword evidence="3 5" id="KW-1133">Transmembrane helix</keyword>
<dbReference type="OrthoDB" id="5977743at2759"/>
<evidence type="ECO:0000256" key="1">
    <source>
        <dbReference type="ARBA" id="ARBA00004141"/>
    </source>
</evidence>
<dbReference type="GO" id="GO:0006506">
    <property type="term" value="P:GPI anchor biosynthetic process"/>
    <property type="evidence" value="ECO:0007669"/>
    <property type="project" value="InterPro"/>
</dbReference>
<organism evidence="7 8">
    <name type="scientific">Komagataella pastoris</name>
    <name type="common">Yeast</name>
    <name type="synonym">Pichia pastoris</name>
    <dbReference type="NCBI Taxonomy" id="4922"/>
    <lineage>
        <taxon>Eukaryota</taxon>
        <taxon>Fungi</taxon>
        <taxon>Dikarya</taxon>
        <taxon>Ascomycota</taxon>
        <taxon>Saccharomycotina</taxon>
        <taxon>Pichiomycetes</taxon>
        <taxon>Pichiales</taxon>
        <taxon>Pichiaceae</taxon>
        <taxon>Komagataella</taxon>
    </lineage>
</organism>
<evidence type="ECO:0000313" key="8">
    <source>
        <dbReference type="Proteomes" id="UP000094565"/>
    </source>
</evidence>
<evidence type="ECO:0000259" key="6">
    <source>
        <dbReference type="Pfam" id="PF00149"/>
    </source>
</evidence>
<accession>A0A1B2J5R8</accession>
<comment type="subcellular location">
    <subcellularLocation>
        <location evidence="1">Membrane</location>
        <topology evidence="1">Multi-pass membrane protein</topology>
    </subcellularLocation>
</comment>
<protein>
    <submittedName>
        <fullName evidence="7">BA75_00450T0</fullName>
    </submittedName>
</protein>
<dbReference type="GO" id="GO:0016787">
    <property type="term" value="F:hydrolase activity"/>
    <property type="evidence" value="ECO:0007669"/>
    <property type="project" value="InterPro"/>
</dbReference>
<keyword evidence="8" id="KW-1185">Reference proteome</keyword>
<evidence type="ECO:0000256" key="5">
    <source>
        <dbReference type="SAM" id="Phobius"/>
    </source>
</evidence>
<dbReference type="Gene3D" id="3.60.21.10">
    <property type="match status" value="1"/>
</dbReference>